<dbReference type="Gene3D" id="3.40.47.10">
    <property type="match status" value="1"/>
</dbReference>
<dbReference type="Gene3D" id="2.40.50.840">
    <property type="match status" value="1"/>
</dbReference>
<dbReference type="OrthoDB" id="435240at2759"/>
<dbReference type="OMA" id="YGPVGGE"/>
<evidence type="ECO:0000313" key="3">
    <source>
        <dbReference type="Proteomes" id="UP000243498"/>
    </source>
</evidence>
<keyword evidence="3" id="KW-1185">Reference proteome</keyword>
<feature type="domain" description="Thiolase-like protein type 1 additional C-terminal" evidence="1">
    <location>
        <begin position="397"/>
        <end position="477"/>
    </location>
</feature>
<dbReference type="EMBL" id="AZHC01000056">
    <property type="protein sequence ID" value="OAA34319.1"/>
    <property type="molecule type" value="Genomic_DNA"/>
</dbReference>
<dbReference type="Proteomes" id="UP000243498">
    <property type="component" value="Unassembled WGS sequence"/>
</dbReference>
<name>A0A166W3L9_METRR</name>
<accession>A0A166W3L9</accession>
<comment type="caution">
    <text evidence="2">The sequence shown here is derived from an EMBL/GenBank/DDBJ whole genome shotgun (WGS) entry which is preliminary data.</text>
</comment>
<dbReference type="Pfam" id="PF18313">
    <property type="entry name" value="TLP1_add_C"/>
    <property type="match status" value="1"/>
</dbReference>
<proteinExistence type="predicted"/>
<dbReference type="STRING" id="1081105.A0A166W3L9"/>
<dbReference type="InterPro" id="IPR040771">
    <property type="entry name" value="TLP1_add_C"/>
</dbReference>
<dbReference type="SUPFAM" id="SSF53901">
    <property type="entry name" value="Thiolase-like"/>
    <property type="match status" value="1"/>
</dbReference>
<protein>
    <submittedName>
        <fullName evidence="2">Thiolase</fullName>
    </submittedName>
</protein>
<evidence type="ECO:0000259" key="1">
    <source>
        <dbReference type="Pfam" id="PF18313"/>
    </source>
</evidence>
<reference evidence="2 3" key="1">
    <citation type="journal article" date="2016" name="Genome Biol. Evol.">
        <title>Divergent and convergent evolution of fungal pathogenicity.</title>
        <authorList>
            <person name="Shang Y."/>
            <person name="Xiao G."/>
            <person name="Zheng P."/>
            <person name="Cen K."/>
            <person name="Zhan S."/>
            <person name="Wang C."/>
        </authorList>
    </citation>
    <scope>NUCLEOTIDE SEQUENCE [LARGE SCALE GENOMIC DNA]</scope>
    <source>
        <strain evidence="2 3">RCEF 4871</strain>
    </source>
</reference>
<evidence type="ECO:0000313" key="2">
    <source>
        <dbReference type="EMBL" id="OAA34319.1"/>
    </source>
</evidence>
<sequence length="493" mass="53560">MKPAIPIIVGVGDLRNKSSKVEDAVEPARLMVSAIRRAVEDTGLDQQARQSLLSQVDSLRVVPTWTWAYNDLPAAISEHLGIMPAHRVLGEHGGNQPALQCDEAARDIAARKRAVSGWLEPDPNGKQLASLDLSILKEGESLHDPYVVMTSSDGPISGAGTLHSMGLPIHVYPLYENGRRAHRGQSASENGIESAKMYAEFDKIGSENEYSWNYQQPPKSAEQIGLASKKNRMICDPYPLLMNAFNGVNLSAACVLTSTENAKRLGIPKEKWIYVLGGAGTHEKDNFWERPHFHHSEAISKSIDAALDVSGLSTSDIDCYDFYSYKPITLLGGLTSFGGAGNNYSMHAITAMARGLRAKKHTTGLILANGGMLTHQHALCLSARPRGDGRTYPESNPLPELVNDHSPLFIEAANGTAAIETYTIEYNRDGTPGTGLIVGRQRGTGRRFLANHGDDQTLSQLANTSTEHIGKLGTVRVGEDGRNLFFLDVKTKL</sequence>
<dbReference type="GO" id="GO:0016746">
    <property type="term" value="F:acyltransferase activity"/>
    <property type="evidence" value="ECO:0007669"/>
    <property type="project" value="InterPro"/>
</dbReference>
<dbReference type="AlphaFoldDB" id="A0A166W3L9"/>
<organism evidence="2 3">
    <name type="scientific">Metarhizium rileyi (strain RCEF 4871)</name>
    <name type="common">Nomuraea rileyi</name>
    <dbReference type="NCBI Taxonomy" id="1649241"/>
    <lineage>
        <taxon>Eukaryota</taxon>
        <taxon>Fungi</taxon>
        <taxon>Dikarya</taxon>
        <taxon>Ascomycota</taxon>
        <taxon>Pezizomycotina</taxon>
        <taxon>Sordariomycetes</taxon>
        <taxon>Hypocreomycetidae</taxon>
        <taxon>Hypocreales</taxon>
        <taxon>Clavicipitaceae</taxon>
        <taxon>Metarhizium</taxon>
    </lineage>
</organism>
<dbReference type="InterPro" id="IPR016039">
    <property type="entry name" value="Thiolase-like"/>
</dbReference>
<gene>
    <name evidence="2" type="ORF">NOR_08535</name>
</gene>